<dbReference type="OrthoDB" id="9803729at2"/>
<comment type="similarity">
    <text evidence="4">Belongs to the trans-sulfuration enzymes family.</text>
</comment>
<dbReference type="InterPro" id="IPR015422">
    <property type="entry name" value="PyrdxlP-dep_Trfase_small"/>
</dbReference>
<name>A0A3N4QN55_9BACT</name>
<organism evidence="5 6">
    <name type="scientific">Chitinophaga lutea</name>
    <dbReference type="NCBI Taxonomy" id="2488634"/>
    <lineage>
        <taxon>Bacteria</taxon>
        <taxon>Pseudomonadati</taxon>
        <taxon>Bacteroidota</taxon>
        <taxon>Chitinophagia</taxon>
        <taxon>Chitinophagales</taxon>
        <taxon>Chitinophagaceae</taxon>
        <taxon>Chitinophaga</taxon>
    </lineage>
</organism>
<gene>
    <name evidence="5" type="ORF">EGT74_06265</name>
</gene>
<reference evidence="5 6" key="1">
    <citation type="submission" date="2018-11" db="EMBL/GenBank/DDBJ databases">
        <title>Chitinophaga lutea sp.nov., isolate from arsenic contaminated soil.</title>
        <authorList>
            <person name="Zong Y."/>
        </authorList>
    </citation>
    <scope>NUCLEOTIDE SEQUENCE [LARGE SCALE GENOMIC DNA]</scope>
    <source>
        <strain evidence="5 6">ZY74</strain>
    </source>
</reference>
<keyword evidence="2 3" id="KW-0663">Pyridoxal phosphate</keyword>
<accession>A0A3N4QN55</accession>
<dbReference type="SUPFAM" id="SSF53383">
    <property type="entry name" value="PLP-dependent transferases"/>
    <property type="match status" value="1"/>
</dbReference>
<dbReference type="GO" id="GO:0030170">
    <property type="term" value="F:pyridoxal phosphate binding"/>
    <property type="evidence" value="ECO:0007669"/>
    <property type="project" value="InterPro"/>
</dbReference>
<dbReference type="PIRSF" id="PIRSF001434">
    <property type="entry name" value="CGS"/>
    <property type="match status" value="1"/>
</dbReference>
<dbReference type="PANTHER" id="PTHR11808:SF80">
    <property type="entry name" value="CYSTATHIONINE GAMMA-LYASE"/>
    <property type="match status" value="1"/>
</dbReference>
<dbReference type="Gene3D" id="3.90.1150.10">
    <property type="entry name" value="Aspartate Aminotransferase, domain 1"/>
    <property type="match status" value="1"/>
</dbReference>
<dbReference type="InterPro" id="IPR054542">
    <property type="entry name" value="Cys_met_metab_PP"/>
</dbReference>
<dbReference type="GO" id="GO:0008483">
    <property type="term" value="F:transaminase activity"/>
    <property type="evidence" value="ECO:0007669"/>
    <property type="project" value="UniProtKB-KW"/>
</dbReference>
<dbReference type="AlphaFoldDB" id="A0A3N4QN55"/>
<proteinExistence type="inferred from homology"/>
<dbReference type="InterPro" id="IPR015421">
    <property type="entry name" value="PyrdxlP-dep_Trfase_major"/>
</dbReference>
<dbReference type="InterPro" id="IPR015424">
    <property type="entry name" value="PyrdxlP-dep_Trfase"/>
</dbReference>
<dbReference type="GO" id="GO:0019346">
    <property type="term" value="P:transsulfuration"/>
    <property type="evidence" value="ECO:0007669"/>
    <property type="project" value="InterPro"/>
</dbReference>
<evidence type="ECO:0000256" key="1">
    <source>
        <dbReference type="ARBA" id="ARBA00001933"/>
    </source>
</evidence>
<evidence type="ECO:0000256" key="2">
    <source>
        <dbReference type="ARBA" id="ARBA00022898"/>
    </source>
</evidence>
<keyword evidence="5" id="KW-0032">Aminotransferase</keyword>
<dbReference type="GO" id="GO:0016846">
    <property type="term" value="F:carbon-sulfur lyase activity"/>
    <property type="evidence" value="ECO:0007669"/>
    <property type="project" value="TreeGrafter"/>
</dbReference>
<dbReference type="Proteomes" id="UP000278351">
    <property type="component" value="Unassembled WGS sequence"/>
</dbReference>
<evidence type="ECO:0000313" key="5">
    <source>
        <dbReference type="EMBL" id="RPE13134.1"/>
    </source>
</evidence>
<comment type="cofactor">
    <cofactor evidence="1 4">
        <name>pyridoxal 5'-phosphate</name>
        <dbReference type="ChEBI" id="CHEBI:597326"/>
    </cofactor>
</comment>
<dbReference type="Pfam" id="PF01053">
    <property type="entry name" value="Cys_Met_Meta_PP"/>
    <property type="match status" value="1"/>
</dbReference>
<dbReference type="PANTHER" id="PTHR11808">
    <property type="entry name" value="TRANS-SULFURATION ENZYME FAMILY MEMBER"/>
    <property type="match status" value="1"/>
</dbReference>
<dbReference type="RefSeq" id="WP_123845650.1">
    <property type="nucleotide sequence ID" value="NZ_RPDH01000001.1"/>
</dbReference>
<comment type="caution">
    <text evidence="5">The sequence shown here is derived from an EMBL/GenBank/DDBJ whole genome shotgun (WGS) entry which is preliminary data.</text>
</comment>
<dbReference type="InterPro" id="IPR000277">
    <property type="entry name" value="Cys/Met-Metab_PyrdxlP-dep_enz"/>
</dbReference>
<keyword evidence="5" id="KW-0808">Transferase</keyword>
<dbReference type="EMBL" id="RPDH01000001">
    <property type="protein sequence ID" value="RPE13134.1"/>
    <property type="molecule type" value="Genomic_DNA"/>
</dbReference>
<dbReference type="CDD" id="cd00614">
    <property type="entry name" value="CGS_like"/>
    <property type="match status" value="1"/>
</dbReference>
<evidence type="ECO:0000256" key="3">
    <source>
        <dbReference type="PIRSR" id="PIRSR001434-2"/>
    </source>
</evidence>
<dbReference type="GO" id="GO:0005737">
    <property type="term" value="C:cytoplasm"/>
    <property type="evidence" value="ECO:0007669"/>
    <property type="project" value="TreeGrafter"/>
</dbReference>
<dbReference type="PROSITE" id="PS00868">
    <property type="entry name" value="CYS_MET_METAB_PP"/>
    <property type="match status" value="1"/>
</dbReference>
<feature type="modified residue" description="N6-(pyridoxal phosphate)lysine" evidence="3">
    <location>
        <position position="204"/>
    </location>
</feature>
<dbReference type="Gene3D" id="3.40.640.10">
    <property type="entry name" value="Type I PLP-dependent aspartate aminotransferase-like (Major domain)"/>
    <property type="match status" value="1"/>
</dbReference>
<keyword evidence="6" id="KW-1185">Reference proteome</keyword>
<evidence type="ECO:0000313" key="6">
    <source>
        <dbReference type="Proteomes" id="UP000278351"/>
    </source>
</evidence>
<protein>
    <submittedName>
        <fullName evidence="5">Aminotransferase class I/II-fold pyridoxal phosphate-dependent enzyme</fullName>
    </submittedName>
</protein>
<dbReference type="FunFam" id="3.40.640.10:FF:000046">
    <property type="entry name" value="Cystathionine gamma-lyase"/>
    <property type="match status" value="1"/>
</dbReference>
<sequence>MDLSYIINELGEERDLYFNAIAPPIVQSSNFAFDTVAALRELLLDEYNGFLYSRGNNPTIDILRQKLAALDGAEDALVFGSGAAAIFTTVLSQLKKGDHVVCVRDPYSWARRLFENILPRFGVDTTFVDGTATAHFEAALQPNTALIYLESPNSLTFELQDVAAIAQLARSRGITTIIDNSYCTPLYQQAHVMGIDLCLQSATKFISGHSDTMAGVVTGTREKIRRIFASEFLNIGSGIAPFNAWLLLRGLRTLEIRLQRSAASTAKVVERLKRHPLIEKIFFPLDPDFPQYELATRQMKGAAGLLTIQLKADNRDQVELFCNSLQHFLMAVSWGGHESLAFPACASLKAEDFNVNEPKHRMVRLYIGLEDPGYLIADLEQALEKIGKA</sequence>
<evidence type="ECO:0000256" key="4">
    <source>
        <dbReference type="RuleBase" id="RU362118"/>
    </source>
</evidence>